<dbReference type="Proteomes" id="UP000036780">
    <property type="component" value="Unassembled WGS sequence"/>
</dbReference>
<proteinExistence type="predicted"/>
<evidence type="ECO:0000313" key="2">
    <source>
        <dbReference type="Proteomes" id="UP000036780"/>
    </source>
</evidence>
<dbReference type="PATRIC" id="fig|1473.5.peg.3203"/>
<gene>
    <name evidence="1" type="ORF">AFK71_01515</name>
</gene>
<accession>A0A0L0QUS2</accession>
<organism evidence="1 2">
    <name type="scientific">Virgibacillus pantothenticus</name>
    <dbReference type="NCBI Taxonomy" id="1473"/>
    <lineage>
        <taxon>Bacteria</taxon>
        <taxon>Bacillati</taxon>
        <taxon>Bacillota</taxon>
        <taxon>Bacilli</taxon>
        <taxon>Bacillales</taxon>
        <taxon>Bacillaceae</taxon>
        <taxon>Virgibacillus</taxon>
    </lineage>
</organism>
<comment type="caution">
    <text evidence="1">The sequence shown here is derived from an EMBL/GenBank/DDBJ whole genome shotgun (WGS) entry which is preliminary data.</text>
</comment>
<protein>
    <submittedName>
        <fullName evidence="1">Uncharacterized protein</fullName>
    </submittedName>
</protein>
<sequence length="65" mass="7894">MFYFAKPIINGKRKRQITEYIGKFRSFYDIIKAETDKFSDLLWQFLDKLCRCNECKQSKSEGRFI</sequence>
<keyword evidence="2" id="KW-1185">Reference proteome</keyword>
<evidence type="ECO:0000313" key="1">
    <source>
        <dbReference type="EMBL" id="KNE22334.1"/>
    </source>
</evidence>
<dbReference type="EMBL" id="LGTO01000002">
    <property type="protein sequence ID" value="KNE22334.1"/>
    <property type="molecule type" value="Genomic_DNA"/>
</dbReference>
<name>A0A0L0QUS2_VIRPA</name>
<dbReference type="AlphaFoldDB" id="A0A0L0QUS2"/>
<reference evidence="2" key="1">
    <citation type="submission" date="2015-07" db="EMBL/GenBank/DDBJ databases">
        <title>Fjat-10053 dsm26.</title>
        <authorList>
            <person name="Liu B."/>
            <person name="Wang J."/>
            <person name="Zhu Y."/>
            <person name="Liu G."/>
            <person name="Chen Q."/>
            <person name="Chen Z."/>
            <person name="Lan J."/>
            <person name="Che J."/>
            <person name="Ge C."/>
            <person name="Shi H."/>
            <person name="Pan Z."/>
            <person name="Liu X."/>
        </authorList>
    </citation>
    <scope>NUCLEOTIDE SEQUENCE [LARGE SCALE GENOMIC DNA]</scope>
    <source>
        <strain evidence="2">DSM 26</strain>
    </source>
</reference>